<protein>
    <recommendedName>
        <fullName evidence="4">RING-type E3 ubiquitin transferase</fullName>
        <ecNumber evidence="4">2.3.2.27</ecNumber>
    </recommendedName>
</protein>
<feature type="domain" description="RING-type" evidence="13">
    <location>
        <begin position="82"/>
        <end position="122"/>
    </location>
</feature>
<evidence type="ECO:0000313" key="15">
    <source>
        <dbReference type="RefSeq" id="XP_016941847.3"/>
    </source>
</evidence>
<dbReference type="Proteomes" id="UP001652628">
    <property type="component" value="Chromosome 3"/>
</dbReference>
<evidence type="ECO:0000256" key="4">
    <source>
        <dbReference type="ARBA" id="ARBA00012483"/>
    </source>
</evidence>
<dbReference type="InterPro" id="IPR013083">
    <property type="entry name" value="Znf_RING/FYVE/PHD"/>
</dbReference>
<proteinExistence type="predicted"/>
<keyword evidence="5" id="KW-0808">Transferase</keyword>
<dbReference type="EC" id="2.3.2.27" evidence="4"/>
<comment type="subcellular location">
    <subcellularLocation>
        <location evidence="2">Endomembrane system</location>
    </subcellularLocation>
</comment>
<feature type="transmembrane region" description="Helical" evidence="12">
    <location>
        <begin position="220"/>
        <end position="244"/>
    </location>
</feature>
<evidence type="ECO:0000256" key="10">
    <source>
        <dbReference type="ARBA" id="ARBA00023136"/>
    </source>
</evidence>
<dbReference type="PROSITE" id="PS50089">
    <property type="entry name" value="ZF_RING_2"/>
    <property type="match status" value="1"/>
</dbReference>
<dbReference type="GO" id="GO:0005634">
    <property type="term" value="C:nucleus"/>
    <property type="evidence" value="ECO:0007669"/>
    <property type="project" value="UniProtKB-ARBA"/>
</dbReference>
<dbReference type="GO" id="GO:0005783">
    <property type="term" value="C:endoplasmic reticulum"/>
    <property type="evidence" value="ECO:0007669"/>
    <property type="project" value="InterPro"/>
</dbReference>
<dbReference type="GO" id="GO:0061630">
    <property type="term" value="F:ubiquitin protein ligase activity"/>
    <property type="evidence" value="ECO:0007669"/>
    <property type="project" value="UniProtKB-EC"/>
</dbReference>
<keyword evidence="12" id="KW-1133">Transmembrane helix</keyword>
<dbReference type="GeneID" id="108018775"/>
<dbReference type="SMART" id="SM00184">
    <property type="entry name" value="RING"/>
    <property type="match status" value="1"/>
</dbReference>
<evidence type="ECO:0000256" key="7">
    <source>
        <dbReference type="ARBA" id="ARBA00022771"/>
    </source>
</evidence>
<dbReference type="AlphaFoldDB" id="A0AB39ZS30"/>
<evidence type="ECO:0000256" key="2">
    <source>
        <dbReference type="ARBA" id="ARBA00004308"/>
    </source>
</evidence>
<dbReference type="InterPro" id="IPR018957">
    <property type="entry name" value="Znf_C3HC4_RING-type"/>
</dbReference>
<keyword evidence="7 11" id="KW-0863">Zinc-finger</keyword>
<keyword evidence="14" id="KW-1185">Reference proteome</keyword>
<evidence type="ECO:0000256" key="8">
    <source>
        <dbReference type="ARBA" id="ARBA00022786"/>
    </source>
</evidence>
<evidence type="ECO:0000256" key="5">
    <source>
        <dbReference type="ARBA" id="ARBA00022679"/>
    </source>
</evidence>
<evidence type="ECO:0000256" key="6">
    <source>
        <dbReference type="ARBA" id="ARBA00022723"/>
    </source>
</evidence>
<name>A0AB39ZS30_DROSZ</name>
<dbReference type="PANTHER" id="PTHR12313">
    <property type="entry name" value="E3 UBIQUITIN-PROTEIN LIGASE RNF5-RELATED"/>
    <property type="match status" value="1"/>
</dbReference>
<evidence type="ECO:0000259" key="13">
    <source>
        <dbReference type="PROSITE" id="PS50089"/>
    </source>
</evidence>
<comment type="catalytic activity">
    <reaction evidence="1">
        <text>S-ubiquitinyl-[E2 ubiquitin-conjugating enzyme]-L-cysteine + [acceptor protein]-L-lysine = [E2 ubiquitin-conjugating enzyme]-L-cysteine + N(6)-ubiquitinyl-[acceptor protein]-L-lysine.</text>
        <dbReference type="EC" id="2.3.2.27"/>
    </reaction>
</comment>
<dbReference type="InterPro" id="IPR045103">
    <property type="entry name" value="RNF5/RNF185-like"/>
</dbReference>
<keyword evidence="6" id="KW-0479">Metal-binding</keyword>
<evidence type="ECO:0000256" key="9">
    <source>
        <dbReference type="ARBA" id="ARBA00022833"/>
    </source>
</evidence>
<sequence>MDREGVRRAAAVLRPNENRLHAIQEEEPAVEVGPPLSKGSQVNPGDLQLQKGILGGDDKGATELGAGLRARRENRRLAPFLCNVCHQYVRGGVITICGHLFCWACLWPKVGDTKIPECPRCRHRLVLYEDIMPFHGEGPQADEADNEVLAEPGLVPRPTGMYLCDPKIPNWFVVNDPKNVPEQVFDQNTKERDFCSVVMRLPQEYPWIGTTLRFFKYFQVGCAIIACLMWCIFSVATGPSALYFPKLLRFL</sequence>
<dbReference type="InterPro" id="IPR001841">
    <property type="entry name" value="Znf_RING"/>
</dbReference>
<comment type="pathway">
    <text evidence="3">Protein modification; protein ubiquitination.</text>
</comment>
<keyword evidence="12" id="KW-0812">Transmembrane</keyword>
<evidence type="ECO:0000256" key="11">
    <source>
        <dbReference type="PROSITE-ProRule" id="PRU00175"/>
    </source>
</evidence>
<dbReference type="InterPro" id="IPR017907">
    <property type="entry name" value="Znf_RING_CS"/>
</dbReference>
<accession>A0AB39ZS30</accession>
<evidence type="ECO:0000256" key="12">
    <source>
        <dbReference type="SAM" id="Phobius"/>
    </source>
</evidence>
<keyword evidence="8" id="KW-0833">Ubl conjugation pathway</keyword>
<reference evidence="15" key="1">
    <citation type="submission" date="2025-08" db="UniProtKB">
        <authorList>
            <consortium name="RefSeq"/>
        </authorList>
    </citation>
    <scope>IDENTIFICATION</scope>
</reference>
<keyword evidence="10 12" id="KW-0472">Membrane</keyword>
<evidence type="ECO:0000313" key="14">
    <source>
        <dbReference type="Proteomes" id="UP001652628"/>
    </source>
</evidence>
<dbReference type="PROSITE" id="PS00518">
    <property type="entry name" value="ZF_RING_1"/>
    <property type="match status" value="1"/>
</dbReference>
<dbReference type="SUPFAM" id="SSF57850">
    <property type="entry name" value="RING/U-box"/>
    <property type="match status" value="1"/>
</dbReference>
<evidence type="ECO:0000256" key="3">
    <source>
        <dbReference type="ARBA" id="ARBA00004906"/>
    </source>
</evidence>
<dbReference type="GO" id="GO:0006511">
    <property type="term" value="P:ubiquitin-dependent protein catabolic process"/>
    <property type="evidence" value="ECO:0007669"/>
    <property type="project" value="InterPro"/>
</dbReference>
<organism evidence="14 15">
    <name type="scientific">Drosophila suzukii</name>
    <name type="common">Spotted-wing drosophila fruit fly</name>
    <dbReference type="NCBI Taxonomy" id="28584"/>
    <lineage>
        <taxon>Eukaryota</taxon>
        <taxon>Metazoa</taxon>
        <taxon>Ecdysozoa</taxon>
        <taxon>Arthropoda</taxon>
        <taxon>Hexapoda</taxon>
        <taxon>Insecta</taxon>
        <taxon>Pterygota</taxon>
        <taxon>Neoptera</taxon>
        <taxon>Endopterygota</taxon>
        <taxon>Diptera</taxon>
        <taxon>Brachycera</taxon>
        <taxon>Muscomorpha</taxon>
        <taxon>Ephydroidea</taxon>
        <taxon>Drosophilidae</taxon>
        <taxon>Drosophila</taxon>
        <taxon>Sophophora</taxon>
    </lineage>
</organism>
<evidence type="ECO:0000256" key="1">
    <source>
        <dbReference type="ARBA" id="ARBA00000900"/>
    </source>
</evidence>
<dbReference type="GO" id="GO:0060255">
    <property type="term" value="P:regulation of macromolecule metabolic process"/>
    <property type="evidence" value="ECO:0007669"/>
    <property type="project" value="UniProtKB-ARBA"/>
</dbReference>
<dbReference type="RefSeq" id="XP_016941847.3">
    <property type="nucleotide sequence ID" value="XM_017086358.4"/>
</dbReference>
<dbReference type="Pfam" id="PF00097">
    <property type="entry name" value="zf-C3HC4"/>
    <property type="match status" value="1"/>
</dbReference>
<gene>
    <name evidence="15" type="primary">LOC108018775</name>
</gene>
<dbReference type="Gene3D" id="3.30.40.10">
    <property type="entry name" value="Zinc/RING finger domain, C3HC4 (zinc finger)"/>
    <property type="match status" value="1"/>
</dbReference>
<dbReference type="GO" id="GO:0008270">
    <property type="term" value="F:zinc ion binding"/>
    <property type="evidence" value="ECO:0007669"/>
    <property type="project" value="UniProtKB-KW"/>
</dbReference>
<keyword evidence="9" id="KW-0862">Zinc</keyword>